<dbReference type="PANTHER" id="PTHR36539:SF1">
    <property type="entry name" value="BACTERIAL MICROCOMPARTMENT SHELL VERTEX PROTEIN EUTN"/>
    <property type="match status" value="1"/>
</dbReference>
<evidence type="ECO:0000256" key="1">
    <source>
        <dbReference type="ARBA" id="ARBA00023587"/>
    </source>
</evidence>
<dbReference type="SUPFAM" id="SSF159133">
    <property type="entry name" value="EutN/CcmL-like"/>
    <property type="match status" value="1"/>
</dbReference>
<keyword evidence="5" id="KW-1185">Reference proteome</keyword>
<dbReference type="Gene3D" id="2.40.50.220">
    <property type="entry name" value="EutN/Ccml"/>
    <property type="match status" value="1"/>
</dbReference>
<dbReference type="InterPro" id="IPR036677">
    <property type="entry name" value="EutN_CcmL_sf"/>
</dbReference>
<sequence length="97" mass="9953">MWLGKVIGQVISTAKDESLSGMKLLVVDEVEHTRPDGGTGRSHVAVDLVGAGQGELVLVAAGSAARVADVVSRSPVDQAVIAIADTVVVDGDVTYQK</sequence>
<protein>
    <submittedName>
        <fullName evidence="4">EutN/CcmL family microcompartment protein</fullName>
    </submittedName>
</protein>
<dbReference type="InterPro" id="IPR004992">
    <property type="entry name" value="EutN_CcmL"/>
</dbReference>
<keyword evidence="3" id="KW-1283">Bacterial microcompartment</keyword>
<evidence type="ECO:0000313" key="5">
    <source>
        <dbReference type="Proteomes" id="UP001500653"/>
    </source>
</evidence>
<keyword evidence="2" id="KW-1282">Carboxysome</keyword>
<evidence type="ECO:0000256" key="2">
    <source>
        <dbReference type="ARBA" id="ARBA00023669"/>
    </source>
</evidence>
<comment type="subcellular location">
    <subcellularLocation>
        <location evidence="1">Carboxysome</location>
    </subcellularLocation>
</comment>
<proteinExistence type="predicted"/>
<dbReference type="PROSITE" id="PS51932">
    <property type="entry name" value="BMV"/>
    <property type="match status" value="1"/>
</dbReference>
<evidence type="ECO:0000313" key="4">
    <source>
        <dbReference type="EMBL" id="GAA1235991.1"/>
    </source>
</evidence>
<evidence type="ECO:0000256" key="3">
    <source>
        <dbReference type="ARBA" id="ARBA00024446"/>
    </source>
</evidence>
<gene>
    <name evidence="4" type="ORF">GCM10009676_20100</name>
</gene>
<dbReference type="CDD" id="cd01614">
    <property type="entry name" value="EutN_CcmL"/>
    <property type="match status" value="1"/>
</dbReference>
<reference evidence="4 5" key="1">
    <citation type="journal article" date="2019" name="Int. J. Syst. Evol. Microbiol.">
        <title>The Global Catalogue of Microorganisms (GCM) 10K type strain sequencing project: providing services to taxonomists for standard genome sequencing and annotation.</title>
        <authorList>
            <consortium name="The Broad Institute Genomics Platform"/>
            <consortium name="The Broad Institute Genome Sequencing Center for Infectious Disease"/>
            <person name="Wu L."/>
            <person name="Ma J."/>
        </authorList>
    </citation>
    <scope>NUCLEOTIDE SEQUENCE [LARGE SCALE GENOMIC DNA]</scope>
    <source>
        <strain evidence="4 5">JCM 13023</strain>
    </source>
</reference>
<name>A0ABN1W854_9PSEU</name>
<organism evidence="4 5">
    <name type="scientific">Prauserella halophila</name>
    <dbReference type="NCBI Taxonomy" id="185641"/>
    <lineage>
        <taxon>Bacteria</taxon>
        <taxon>Bacillati</taxon>
        <taxon>Actinomycetota</taxon>
        <taxon>Actinomycetes</taxon>
        <taxon>Pseudonocardiales</taxon>
        <taxon>Pseudonocardiaceae</taxon>
        <taxon>Prauserella</taxon>
    </lineage>
</organism>
<accession>A0ABN1W854</accession>
<dbReference type="Pfam" id="PF03319">
    <property type="entry name" value="EutN_CcmL"/>
    <property type="match status" value="1"/>
</dbReference>
<dbReference type="Proteomes" id="UP001500653">
    <property type="component" value="Unassembled WGS sequence"/>
</dbReference>
<dbReference type="EMBL" id="BAAALN010000005">
    <property type="protein sequence ID" value="GAA1235991.1"/>
    <property type="molecule type" value="Genomic_DNA"/>
</dbReference>
<dbReference type="PANTHER" id="PTHR36539">
    <property type="entry name" value="ETHANOLAMINE UTILIZATION PROTEIN EUTN"/>
    <property type="match status" value="1"/>
</dbReference>
<comment type="caution">
    <text evidence="4">The sequence shown here is derived from an EMBL/GenBank/DDBJ whole genome shotgun (WGS) entry which is preliminary data.</text>
</comment>
<dbReference type="RefSeq" id="WP_253863274.1">
    <property type="nucleotide sequence ID" value="NZ_BAAALN010000005.1"/>
</dbReference>